<evidence type="ECO:0008006" key="4">
    <source>
        <dbReference type="Google" id="ProtNLM"/>
    </source>
</evidence>
<sequence>MATCPRCHQLVDKQAVRCPYCQNELKAFGHPGIPLYQAAKDSYLCESCLYHEDDSCNFPQRPYAQTCTLYQNKNEPLIAQLPQPSFSTRVRFWVRKNWGLILLMGLIVISVALAF</sequence>
<reference evidence="3" key="1">
    <citation type="journal article" date="2011" name="MBio">
        <title>Novel metabolic attributes of the genus Cyanothece, comprising a group of unicellular nitrogen-fixing Cyanobacteria.</title>
        <authorList>
            <person name="Bandyopadhyay A."/>
            <person name="Elvitigala T."/>
            <person name="Welsh E."/>
            <person name="Stockel J."/>
            <person name="Liberton M."/>
            <person name="Min H."/>
            <person name="Sherman L.A."/>
            <person name="Pakrasi H.B."/>
        </authorList>
    </citation>
    <scope>NUCLEOTIDE SEQUENCE [LARGE SCALE GENOMIC DNA]</scope>
    <source>
        <strain evidence="3">PCC 7822</strain>
    </source>
</reference>
<dbReference type="KEGG" id="cyj:Cyan7822_3233"/>
<evidence type="ECO:0000256" key="1">
    <source>
        <dbReference type="SAM" id="Phobius"/>
    </source>
</evidence>
<accession>E0UBX0</accession>
<dbReference type="EMBL" id="CP002198">
    <property type="protein sequence ID" value="ADN15185.1"/>
    <property type="molecule type" value="Genomic_DNA"/>
</dbReference>
<dbReference type="Proteomes" id="UP000008206">
    <property type="component" value="Chromosome"/>
</dbReference>
<evidence type="ECO:0000313" key="3">
    <source>
        <dbReference type="Proteomes" id="UP000008206"/>
    </source>
</evidence>
<dbReference type="eggNOG" id="ENOG5032T3U">
    <property type="taxonomic scope" value="Bacteria"/>
</dbReference>
<keyword evidence="3" id="KW-1185">Reference proteome</keyword>
<keyword evidence="1" id="KW-1133">Transmembrane helix</keyword>
<keyword evidence="1" id="KW-0472">Membrane</keyword>
<dbReference type="OrthoDB" id="530614at2"/>
<protein>
    <recommendedName>
        <fullName evidence="4">DZANK-type domain-containing protein</fullName>
    </recommendedName>
</protein>
<dbReference type="RefSeq" id="WP_013323278.1">
    <property type="nucleotide sequence ID" value="NC_014501.1"/>
</dbReference>
<gene>
    <name evidence="2" type="ordered locus">Cyan7822_3233</name>
</gene>
<feature type="transmembrane region" description="Helical" evidence="1">
    <location>
        <begin position="97"/>
        <end position="114"/>
    </location>
</feature>
<evidence type="ECO:0000313" key="2">
    <source>
        <dbReference type="EMBL" id="ADN15185.1"/>
    </source>
</evidence>
<name>E0UBX0_GLOV7</name>
<dbReference type="HOGENOM" id="CLU_2034203_0_0_3"/>
<proteinExistence type="predicted"/>
<dbReference type="AlphaFoldDB" id="E0UBX0"/>
<dbReference type="STRING" id="497965.Cyan7822_3233"/>
<organism evidence="2 3">
    <name type="scientific">Gloeothece verrucosa (strain PCC 7822)</name>
    <name type="common">Cyanothece sp. (strain PCC 7822)</name>
    <dbReference type="NCBI Taxonomy" id="497965"/>
    <lineage>
        <taxon>Bacteria</taxon>
        <taxon>Bacillati</taxon>
        <taxon>Cyanobacteriota</taxon>
        <taxon>Cyanophyceae</taxon>
        <taxon>Oscillatoriophycideae</taxon>
        <taxon>Chroococcales</taxon>
        <taxon>Aphanothecaceae</taxon>
        <taxon>Gloeothece</taxon>
        <taxon>Gloeothece verrucosa</taxon>
    </lineage>
</organism>
<keyword evidence="1" id="KW-0812">Transmembrane</keyword>